<dbReference type="Gene3D" id="3.40.190.290">
    <property type="match status" value="1"/>
</dbReference>
<dbReference type="EMBL" id="CP029462">
    <property type="protein sequence ID" value="AXL21486.1"/>
    <property type="molecule type" value="Genomic_DNA"/>
</dbReference>
<dbReference type="PANTHER" id="PTHR30346:SF28">
    <property type="entry name" value="HTH-TYPE TRANSCRIPTIONAL REGULATOR CYNR"/>
    <property type="match status" value="1"/>
</dbReference>
<organism evidence="6 7">
    <name type="scientific">Megasphaera stantonii</name>
    <dbReference type="NCBI Taxonomy" id="2144175"/>
    <lineage>
        <taxon>Bacteria</taxon>
        <taxon>Bacillati</taxon>
        <taxon>Bacillota</taxon>
        <taxon>Negativicutes</taxon>
        <taxon>Veillonellales</taxon>
        <taxon>Veillonellaceae</taxon>
        <taxon>Megasphaera</taxon>
    </lineage>
</organism>
<dbReference type="InterPro" id="IPR005119">
    <property type="entry name" value="LysR_subst-bd"/>
</dbReference>
<dbReference type="Proteomes" id="UP000254337">
    <property type="component" value="Chromosome"/>
</dbReference>
<dbReference type="OrthoDB" id="1677645at2"/>
<evidence type="ECO:0000256" key="1">
    <source>
        <dbReference type="ARBA" id="ARBA00009437"/>
    </source>
</evidence>
<evidence type="ECO:0000256" key="3">
    <source>
        <dbReference type="ARBA" id="ARBA00023125"/>
    </source>
</evidence>
<dbReference type="GO" id="GO:0003700">
    <property type="term" value="F:DNA-binding transcription factor activity"/>
    <property type="evidence" value="ECO:0007669"/>
    <property type="project" value="TreeGrafter"/>
</dbReference>
<dbReference type="AlphaFoldDB" id="A0A346B043"/>
<comment type="similarity">
    <text evidence="1">Belongs to the LysR transcriptional regulatory family.</text>
</comment>
<dbReference type="CDD" id="cd05466">
    <property type="entry name" value="PBP2_LTTR_substrate"/>
    <property type="match status" value="1"/>
</dbReference>
<dbReference type="GO" id="GO:0032993">
    <property type="term" value="C:protein-DNA complex"/>
    <property type="evidence" value="ECO:0007669"/>
    <property type="project" value="TreeGrafter"/>
</dbReference>
<gene>
    <name evidence="6" type="ORF">DKB62_07860</name>
</gene>
<evidence type="ECO:0000256" key="4">
    <source>
        <dbReference type="ARBA" id="ARBA00023163"/>
    </source>
</evidence>
<proteinExistence type="inferred from homology"/>
<reference evidence="6 7" key="1">
    <citation type="submission" date="2018-05" db="EMBL/GenBank/DDBJ databases">
        <title>Complete genome sequence of Megasphaera sp. AJH120T, isolated from the ceca of a chicken.</title>
        <authorList>
            <person name="Maki J."/>
            <person name="Looft T."/>
        </authorList>
    </citation>
    <scope>NUCLEOTIDE SEQUENCE [LARGE SCALE GENOMIC DNA]</scope>
    <source>
        <strain evidence="6 7">AJH120</strain>
    </source>
</reference>
<evidence type="ECO:0000313" key="6">
    <source>
        <dbReference type="EMBL" id="AXL21486.1"/>
    </source>
</evidence>
<evidence type="ECO:0000256" key="2">
    <source>
        <dbReference type="ARBA" id="ARBA00023015"/>
    </source>
</evidence>
<feature type="domain" description="LysR substrate-binding" evidence="5">
    <location>
        <begin position="26"/>
        <end position="226"/>
    </location>
</feature>
<dbReference type="KEGG" id="meg:DKB62_07860"/>
<keyword evidence="4" id="KW-0804">Transcription</keyword>
<dbReference type="PANTHER" id="PTHR30346">
    <property type="entry name" value="TRANSCRIPTIONAL DUAL REGULATOR HCAR-RELATED"/>
    <property type="match status" value="1"/>
</dbReference>
<dbReference type="GO" id="GO:0003677">
    <property type="term" value="F:DNA binding"/>
    <property type="evidence" value="ECO:0007669"/>
    <property type="project" value="UniProtKB-KW"/>
</dbReference>
<keyword evidence="7" id="KW-1185">Reference proteome</keyword>
<dbReference type="RefSeq" id="WP_115759893.1">
    <property type="nucleotide sequence ID" value="NZ_PSNP01000004.1"/>
</dbReference>
<evidence type="ECO:0000313" key="7">
    <source>
        <dbReference type="Proteomes" id="UP000254337"/>
    </source>
</evidence>
<dbReference type="Pfam" id="PF03466">
    <property type="entry name" value="LysR_substrate"/>
    <property type="match status" value="1"/>
</dbReference>
<keyword evidence="3" id="KW-0238">DNA-binding</keyword>
<protein>
    <recommendedName>
        <fullName evidence="5">LysR substrate-binding domain-containing protein</fullName>
    </recommendedName>
</protein>
<keyword evidence="2" id="KW-0805">Transcription regulation</keyword>
<sequence>MFLSYVNRMFAELESGTKEFQAYAAQKAERLRIGAASSRLLPQALTTYAARHRQGQFCIRQIIEPREMEEQLLGGRIDFCLSFQPLRHAQIYSVKLTDEDIFLAVSPRHPLARRPFVDLAEVKDEPFITLTSECGLYETSLAFCRDAGFIPTVAFEINSLEVIANLVSADLGVAFVPAFGSESLSQSITRLPSRTPTCRRGIWLSYKALWQPSPQQEQFRTFLLHYFSGPAPDSSVVY</sequence>
<accession>A0A346B043</accession>
<name>A0A346B043_9FIRM</name>
<dbReference type="SUPFAM" id="SSF53850">
    <property type="entry name" value="Periplasmic binding protein-like II"/>
    <property type="match status" value="1"/>
</dbReference>
<evidence type="ECO:0000259" key="5">
    <source>
        <dbReference type="Pfam" id="PF03466"/>
    </source>
</evidence>